<comment type="caution">
    <text evidence="1">The sequence shown here is derived from an EMBL/GenBank/DDBJ whole genome shotgun (WGS) entry which is preliminary data.</text>
</comment>
<name>A0A6G1D534_9ORYZ</name>
<dbReference type="OrthoDB" id="675750at2759"/>
<dbReference type="AlphaFoldDB" id="A0A6G1D534"/>
<protein>
    <submittedName>
        <fullName evidence="1">Uncharacterized protein</fullName>
    </submittedName>
</protein>
<organism evidence="1 2">
    <name type="scientific">Oryza meyeriana var. granulata</name>
    <dbReference type="NCBI Taxonomy" id="110450"/>
    <lineage>
        <taxon>Eukaryota</taxon>
        <taxon>Viridiplantae</taxon>
        <taxon>Streptophyta</taxon>
        <taxon>Embryophyta</taxon>
        <taxon>Tracheophyta</taxon>
        <taxon>Spermatophyta</taxon>
        <taxon>Magnoliopsida</taxon>
        <taxon>Liliopsida</taxon>
        <taxon>Poales</taxon>
        <taxon>Poaceae</taxon>
        <taxon>BOP clade</taxon>
        <taxon>Oryzoideae</taxon>
        <taxon>Oryzeae</taxon>
        <taxon>Oryzinae</taxon>
        <taxon>Oryza</taxon>
        <taxon>Oryza meyeriana</taxon>
    </lineage>
</organism>
<gene>
    <name evidence="1" type="ORF">E2562_022331</name>
</gene>
<reference evidence="1 2" key="1">
    <citation type="submission" date="2019-11" db="EMBL/GenBank/DDBJ databases">
        <title>Whole genome sequence of Oryza granulata.</title>
        <authorList>
            <person name="Li W."/>
        </authorList>
    </citation>
    <scope>NUCLEOTIDE SEQUENCE [LARGE SCALE GENOMIC DNA]</scope>
    <source>
        <strain evidence="2">cv. Menghai</strain>
        <tissue evidence="1">Leaf</tissue>
    </source>
</reference>
<keyword evidence="2" id="KW-1185">Reference proteome</keyword>
<dbReference type="Proteomes" id="UP000479710">
    <property type="component" value="Unassembled WGS sequence"/>
</dbReference>
<dbReference type="EMBL" id="SPHZ02000007">
    <property type="protein sequence ID" value="KAF0907945.1"/>
    <property type="molecule type" value="Genomic_DNA"/>
</dbReference>
<proteinExistence type="predicted"/>
<evidence type="ECO:0000313" key="2">
    <source>
        <dbReference type="Proteomes" id="UP000479710"/>
    </source>
</evidence>
<evidence type="ECO:0000313" key="1">
    <source>
        <dbReference type="EMBL" id="KAF0907945.1"/>
    </source>
</evidence>
<accession>A0A6G1D534</accession>
<sequence length="154" mass="17269">MRAWEQEIRGQINDTDVLIVSILQKLDAGDDAVPHLGPPHRKRNWVKQRCFYAGEAPIPPPVEEPSFKKIKLETIDLTASRVADVLAQKAYWRFNVSLLQEKRKLLENLSGSIQDSLSHLRADALDKMGFLGGGYAVANALSTNKREMTVITTE</sequence>